<evidence type="ECO:0000259" key="13">
    <source>
        <dbReference type="Pfam" id="PF21654"/>
    </source>
</evidence>
<keyword evidence="5" id="KW-0067">ATP-binding</keyword>
<protein>
    <recommendedName>
        <fullName evidence="10">Cyclic GMP-AMP synthase</fullName>
    </recommendedName>
</protein>
<comment type="caution">
    <text evidence="14">The sequence shown here is derived from an EMBL/GenBank/DDBJ whole genome shotgun (WGS) entry which is preliminary data.</text>
</comment>
<evidence type="ECO:0000256" key="5">
    <source>
        <dbReference type="ARBA" id="ARBA00022840"/>
    </source>
</evidence>
<evidence type="ECO:0000256" key="3">
    <source>
        <dbReference type="ARBA" id="ARBA00022723"/>
    </source>
</evidence>
<feature type="domain" description="Cyclic GMP-AMP synthase DncV-like nucleotidyltransferase" evidence="13">
    <location>
        <begin position="75"/>
        <end position="153"/>
    </location>
</feature>
<dbReference type="NCBIfam" id="NF041078">
    <property type="entry name" value="cGAS"/>
    <property type="match status" value="1"/>
</dbReference>
<dbReference type="EMBL" id="RYDJ01000013">
    <property type="protein sequence ID" value="RTZ03580.1"/>
    <property type="molecule type" value="Genomic_DNA"/>
</dbReference>
<evidence type="ECO:0000256" key="9">
    <source>
        <dbReference type="ARBA" id="ARBA00023134"/>
    </source>
</evidence>
<dbReference type="AlphaFoldDB" id="A0A432CKP6"/>
<keyword evidence="9" id="KW-0342">GTP-binding</keyword>
<name>A0A432CKP6_9FLAO</name>
<evidence type="ECO:0000256" key="4">
    <source>
        <dbReference type="ARBA" id="ARBA00022741"/>
    </source>
</evidence>
<evidence type="ECO:0000256" key="11">
    <source>
        <dbReference type="ARBA" id="ARBA00048304"/>
    </source>
</evidence>
<evidence type="ECO:0000256" key="10">
    <source>
        <dbReference type="ARBA" id="ARBA00044145"/>
    </source>
</evidence>
<reference evidence="14 15" key="1">
    <citation type="submission" date="2018-12" db="EMBL/GenBank/DDBJ databases">
        <title>Flavobacterium sp. nov., isolated from glacier ice.</title>
        <authorList>
            <person name="Liu Q."/>
            <person name="Xin Y.-H."/>
        </authorList>
    </citation>
    <scope>NUCLEOTIDE SEQUENCE [LARGE SCALE GENOMIC DNA]</scope>
    <source>
        <strain evidence="14 15">RB1N8</strain>
    </source>
</reference>
<dbReference type="Pfam" id="PF21654">
    <property type="entry name" value="DncV-like_NTFase"/>
    <property type="match status" value="1"/>
</dbReference>
<keyword evidence="15" id="KW-1185">Reference proteome</keyword>
<dbReference type="Proteomes" id="UP000280825">
    <property type="component" value="Unassembled WGS sequence"/>
</dbReference>
<organism evidence="14 15">
    <name type="scientific">Flavobacterium bomense</name>
    <dbReference type="NCBI Taxonomy" id="2497483"/>
    <lineage>
        <taxon>Bacteria</taxon>
        <taxon>Pseudomonadati</taxon>
        <taxon>Bacteroidota</taxon>
        <taxon>Flavobacteriia</taxon>
        <taxon>Flavobacteriales</taxon>
        <taxon>Flavobacteriaceae</taxon>
        <taxon>Flavobacterium</taxon>
    </lineage>
</organism>
<dbReference type="InterPro" id="IPR047805">
    <property type="entry name" value="GAMP_synthase"/>
</dbReference>
<evidence type="ECO:0000256" key="8">
    <source>
        <dbReference type="ARBA" id="ARBA00023118"/>
    </source>
</evidence>
<dbReference type="GO" id="GO:0046872">
    <property type="term" value="F:metal ion binding"/>
    <property type="evidence" value="ECO:0007669"/>
    <property type="project" value="UniProtKB-KW"/>
</dbReference>
<feature type="compositionally biased region" description="Polar residues" evidence="12">
    <location>
        <begin position="338"/>
        <end position="350"/>
    </location>
</feature>
<dbReference type="GO" id="GO:0051607">
    <property type="term" value="P:defense response to virus"/>
    <property type="evidence" value="ECO:0007669"/>
    <property type="project" value="UniProtKB-KW"/>
</dbReference>
<gene>
    <name evidence="14" type="ORF">EKL98_11340</name>
</gene>
<evidence type="ECO:0000313" key="14">
    <source>
        <dbReference type="EMBL" id="RTZ03580.1"/>
    </source>
</evidence>
<dbReference type="GO" id="GO:0005524">
    <property type="term" value="F:ATP binding"/>
    <property type="evidence" value="ECO:0007669"/>
    <property type="project" value="UniProtKB-KW"/>
</dbReference>
<dbReference type="GO" id="GO:0005525">
    <property type="term" value="F:GTP binding"/>
    <property type="evidence" value="ECO:0007669"/>
    <property type="project" value="UniProtKB-KW"/>
</dbReference>
<feature type="region of interest" description="Disordered" evidence="12">
    <location>
        <begin position="338"/>
        <end position="362"/>
    </location>
</feature>
<keyword evidence="2" id="KW-0548">Nucleotidyltransferase</keyword>
<evidence type="ECO:0000256" key="7">
    <source>
        <dbReference type="ARBA" id="ARBA00023080"/>
    </source>
</evidence>
<keyword evidence="3" id="KW-0479">Metal-binding</keyword>
<evidence type="ECO:0000256" key="6">
    <source>
        <dbReference type="ARBA" id="ARBA00022842"/>
    </source>
</evidence>
<evidence type="ECO:0000256" key="2">
    <source>
        <dbReference type="ARBA" id="ARBA00022695"/>
    </source>
</evidence>
<proteinExistence type="predicted"/>
<accession>A0A432CKP6</accession>
<sequence>MTDTIMLFNLKFLNFLNNQKTIKQNNMANCNKLFLDFDINLNIPKAKKDKLKVSKEEIRTKIRDYFKVNHKEYKPEFYIQGSYKVGTTILTKDNECDLDDGVYFRRDQGVSGTTLQTWVRNAVDGHTSTPSEHRKKCVRVIFKAEYHIDLPVYYLPSDSEHPLLAIKNEECSESDPKEFVEWYKNEIKNTPQVLRISRYLKAWGDHKRDKMPSGLAMSILAANNIKKNDRDDIALRDTLEKIKEILDNSFECIVPATPNDDLYGEYDQTRKDTFMNNLKSFIEDANKAIHEKNQRKASKLWKNHLGDKFPEGADEDTDAKEHSLNALKQSILGGSAYAQKSGNITENNTGVKHKEHKNFGGN</sequence>
<keyword evidence="6" id="KW-0460">Magnesium</keyword>
<evidence type="ECO:0000256" key="12">
    <source>
        <dbReference type="SAM" id="MobiDB-lite"/>
    </source>
</evidence>
<dbReference type="InterPro" id="IPR048445">
    <property type="entry name" value="DncV-like_NTFase"/>
</dbReference>
<evidence type="ECO:0000256" key="1">
    <source>
        <dbReference type="ARBA" id="ARBA00022679"/>
    </source>
</evidence>
<keyword evidence="4" id="KW-0547">Nucleotide-binding</keyword>
<keyword evidence="1" id="KW-0808">Transferase</keyword>
<keyword evidence="8" id="KW-0051">Antiviral defense</keyword>
<dbReference type="GO" id="GO:0009117">
    <property type="term" value="P:nucleotide metabolic process"/>
    <property type="evidence" value="ECO:0007669"/>
    <property type="project" value="UniProtKB-KW"/>
</dbReference>
<dbReference type="GO" id="GO:0140701">
    <property type="term" value="F:3',3'-cyclic GMP-AMP synthase activity"/>
    <property type="evidence" value="ECO:0007669"/>
    <property type="project" value="InterPro"/>
</dbReference>
<keyword evidence="7" id="KW-0546">Nucleotide metabolism</keyword>
<comment type="catalytic activity">
    <reaction evidence="11">
        <text>GTP + ATP = 3',3'-cGAMP + 2 diphosphate</text>
        <dbReference type="Rhea" id="RHEA:35647"/>
        <dbReference type="ChEBI" id="CHEBI:30616"/>
        <dbReference type="ChEBI" id="CHEBI:33019"/>
        <dbReference type="ChEBI" id="CHEBI:37565"/>
        <dbReference type="ChEBI" id="CHEBI:71501"/>
    </reaction>
    <physiologicalReaction direction="left-to-right" evidence="11">
        <dbReference type="Rhea" id="RHEA:35648"/>
    </physiologicalReaction>
</comment>
<evidence type="ECO:0000313" key="15">
    <source>
        <dbReference type="Proteomes" id="UP000280825"/>
    </source>
</evidence>